<evidence type="ECO:0000313" key="4">
    <source>
        <dbReference type="EMBL" id="QCT70397.1"/>
    </source>
</evidence>
<keyword evidence="3" id="KW-0406">Ion transport</keyword>
<protein>
    <recommendedName>
        <fullName evidence="6">V-type ATP synthase subunit E</fullName>
    </recommendedName>
</protein>
<comment type="similarity">
    <text evidence="1">Belongs to the V-ATPase E subunit family.</text>
</comment>
<dbReference type="GO" id="GO:0033178">
    <property type="term" value="C:proton-transporting two-sector ATPase complex, catalytic domain"/>
    <property type="evidence" value="ECO:0007669"/>
    <property type="project" value="InterPro"/>
</dbReference>
<dbReference type="Gene3D" id="3.30.2320.30">
    <property type="entry name" value="ATP synthase, E subunit, C-terminal"/>
    <property type="match status" value="1"/>
</dbReference>
<keyword evidence="5" id="KW-1185">Reference proteome</keyword>
<dbReference type="InterPro" id="IPR002842">
    <property type="entry name" value="ATPase_V1_Esu"/>
</dbReference>
<proteinExistence type="inferred from homology"/>
<keyword evidence="2" id="KW-0813">Transport</keyword>
<evidence type="ECO:0000313" key="5">
    <source>
        <dbReference type="Proteomes" id="UP000218387"/>
    </source>
</evidence>
<evidence type="ECO:0000256" key="2">
    <source>
        <dbReference type="ARBA" id="ARBA00022448"/>
    </source>
</evidence>
<organism evidence="4 5">
    <name type="scientific">Eubacterium maltosivorans</name>
    <dbReference type="NCBI Taxonomy" id="2041044"/>
    <lineage>
        <taxon>Bacteria</taxon>
        <taxon>Bacillati</taxon>
        <taxon>Bacillota</taxon>
        <taxon>Clostridia</taxon>
        <taxon>Eubacteriales</taxon>
        <taxon>Eubacteriaceae</taxon>
        <taxon>Eubacterium</taxon>
    </lineage>
</organism>
<dbReference type="InterPro" id="IPR038495">
    <property type="entry name" value="ATPase_E_C"/>
</dbReference>
<name>A0A4P9C4W3_EUBML</name>
<evidence type="ECO:0008006" key="6">
    <source>
        <dbReference type="Google" id="ProtNLM"/>
    </source>
</evidence>
<dbReference type="Pfam" id="PF01991">
    <property type="entry name" value="vATP-synt_E"/>
    <property type="match status" value="1"/>
</dbReference>
<reference evidence="4 5" key="1">
    <citation type="submission" date="2018-05" db="EMBL/GenBank/DDBJ databases">
        <title>Genome comparison of Eubacterium sp.</title>
        <authorList>
            <person name="Feng Y."/>
            <person name="Sanchez-Andrea I."/>
            <person name="Stams A.J.M."/>
            <person name="De Vos W.M."/>
        </authorList>
    </citation>
    <scope>NUCLEOTIDE SEQUENCE [LARGE SCALE GENOMIC DNA]</scope>
    <source>
        <strain evidence="4 5">YI</strain>
    </source>
</reference>
<accession>A0A4P9C4W3</accession>
<dbReference type="GO" id="GO:0046961">
    <property type="term" value="F:proton-transporting ATPase activity, rotational mechanism"/>
    <property type="evidence" value="ECO:0007669"/>
    <property type="project" value="InterPro"/>
</dbReference>
<dbReference type="AlphaFoldDB" id="A0A4P9C4W3"/>
<dbReference type="RefSeq" id="WP_058694610.1">
    <property type="nucleotide sequence ID" value="NZ_CP029487.1"/>
</dbReference>
<evidence type="ECO:0000256" key="3">
    <source>
        <dbReference type="ARBA" id="ARBA00023065"/>
    </source>
</evidence>
<dbReference type="Proteomes" id="UP000218387">
    <property type="component" value="Chromosome"/>
</dbReference>
<dbReference type="KEGG" id="emt:CPZ25_003365"/>
<dbReference type="SUPFAM" id="SSF160527">
    <property type="entry name" value="V-type ATPase subunit E-like"/>
    <property type="match status" value="1"/>
</dbReference>
<sequence length="201" mass="22625">MSADKIIEKILEKANEDVALIEQETAEKVQSSVAAIERRTELTLNALKNKEKADVEEVHRRSQLMTRLDSRKNILAVKRKVINEVFDKARTALDTLDESRYEALVTKIVVNGSETGTEKLQVPEKDIKRYKDGLLNKLNTALKEAGKIGELTLDETPAAFKSGVMLVGEMSDINGSFDVLIDDAREKYEREVAEMLFEVEV</sequence>
<evidence type="ECO:0000256" key="1">
    <source>
        <dbReference type="ARBA" id="ARBA00005901"/>
    </source>
</evidence>
<gene>
    <name evidence="4" type="ORF">CPZ25_003365</name>
</gene>
<dbReference type="EMBL" id="CP029487">
    <property type="protein sequence ID" value="QCT70397.1"/>
    <property type="molecule type" value="Genomic_DNA"/>
</dbReference>